<organism evidence="3">
    <name type="scientific">Chromera velia CCMP2878</name>
    <dbReference type="NCBI Taxonomy" id="1169474"/>
    <lineage>
        <taxon>Eukaryota</taxon>
        <taxon>Sar</taxon>
        <taxon>Alveolata</taxon>
        <taxon>Colpodellida</taxon>
        <taxon>Chromeraceae</taxon>
        <taxon>Chromera</taxon>
    </lineage>
</organism>
<sequence>MLASSVQGRSGFPRRVFVQVFDGKPSPEGGLVLEELQSRKESVTVVLKTTEEILKHGWDLSAESDLVVGDFEWTRMAVSALKLSMPDPPDYPSCLRHLLQRKIWTSTLGEVQEVHLRRSPPSSAPQTAEDQDKNTIRKLFIKPASETKAFSGLVASSDPEDFWLPYLLEQFPPSFPVFCSELLDIAAEFRVYVVDSAIRCICRYQGNESEAANLDRNLVEDAVRILCESPEGSDLKHGCGIDFAVVRVPPLVARSPGPDSGARAQGNVETGAGPAAASGQSDAPGGRMSRGMTVLLEVNDGFSLGAYEGLSRQDYTDLLIHRWIRLTSAQYQQSIEQ</sequence>
<gene>
    <name evidence="3" type="ORF">Cvel_28286</name>
</gene>
<dbReference type="EMBL" id="CDMZ01002903">
    <property type="protein sequence ID" value="CEM44337.1"/>
    <property type="molecule type" value="Genomic_DNA"/>
</dbReference>
<name>A0A0G4HJY3_9ALVE</name>
<accession>A0A0G4HJY3</accession>
<protein>
    <recommendedName>
        <fullName evidence="2">ATP-grasp domain-containing protein</fullName>
    </recommendedName>
</protein>
<dbReference type="InterPro" id="IPR041261">
    <property type="entry name" value="R2K_2"/>
</dbReference>
<dbReference type="VEuPathDB" id="CryptoDB:Cvel_28286"/>
<dbReference type="AlphaFoldDB" id="A0A0G4HJY3"/>
<evidence type="ECO:0000259" key="2">
    <source>
        <dbReference type="Pfam" id="PF18299"/>
    </source>
</evidence>
<proteinExistence type="predicted"/>
<reference evidence="3" key="1">
    <citation type="submission" date="2014-11" db="EMBL/GenBank/DDBJ databases">
        <authorList>
            <person name="Otto D Thomas"/>
            <person name="Naeem Raeece"/>
        </authorList>
    </citation>
    <scope>NUCLEOTIDE SEQUENCE</scope>
</reference>
<dbReference type="Pfam" id="PF18299">
    <property type="entry name" value="R2K_2"/>
    <property type="match status" value="1"/>
</dbReference>
<feature type="domain" description="ATP-grasp" evidence="2">
    <location>
        <begin position="99"/>
        <end position="246"/>
    </location>
</feature>
<evidence type="ECO:0000256" key="1">
    <source>
        <dbReference type="SAM" id="MobiDB-lite"/>
    </source>
</evidence>
<feature type="region of interest" description="Disordered" evidence="1">
    <location>
        <begin position="255"/>
        <end position="288"/>
    </location>
</feature>
<evidence type="ECO:0000313" key="3">
    <source>
        <dbReference type="EMBL" id="CEM44337.1"/>
    </source>
</evidence>